<feature type="non-terminal residue" evidence="1">
    <location>
        <position position="1"/>
    </location>
</feature>
<evidence type="ECO:0000313" key="1">
    <source>
        <dbReference type="EMBL" id="CAH3155766.1"/>
    </source>
</evidence>
<name>A0ABN8Q2C9_9CNID</name>
<comment type="caution">
    <text evidence="1">The sequence shown here is derived from an EMBL/GenBank/DDBJ whole genome shotgun (WGS) entry which is preliminary data.</text>
</comment>
<evidence type="ECO:0000313" key="2">
    <source>
        <dbReference type="Proteomes" id="UP001159405"/>
    </source>
</evidence>
<dbReference type="EMBL" id="CALNXK010000102">
    <property type="protein sequence ID" value="CAH3155766.1"/>
    <property type="molecule type" value="Genomic_DNA"/>
</dbReference>
<proteinExistence type="predicted"/>
<gene>
    <name evidence="1" type="ORF">PLOB_00001378</name>
</gene>
<sequence length="100" mass="11127">FFSSNNACLPLNKHRSPADLTQYLFQYLGFISCQSVTTVEPIIPNHPFVSSSAIDRTGVFPPGFVPFMIQDHLDHGASEELINPILKKGFIAKFYPPSSK</sequence>
<dbReference type="Proteomes" id="UP001159405">
    <property type="component" value="Unassembled WGS sequence"/>
</dbReference>
<keyword evidence="2" id="KW-1185">Reference proteome</keyword>
<organism evidence="1 2">
    <name type="scientific">Porites lobata</name>
    <dbReference type="NCBI Taxonomy" id="104759"/>
    <lineage>
        <taxon>Eukaryota</taxon>
        <taxon>Metazoa</taxon>
        <taxon>Cnidaria</taxon>
        <taxon>Anthozoa</taxon>
        <taxon>Hexacorallia</taxon>
        <taxon>Scleractinia</taxon>
        <taxon>Fungiina</taxon>
        <taxon>Poritidae</taxon>
        <taxon>Porites</taxon>
    </lineage>
</organism>
<reference evidence="1 2" key="1">
    <citation type="submission" date="2022-05" db="EMBL/GenBank/DDBJ databases">
        <authorList>
            <consortium name="Genoscope - CEA"/>
            <person name="William W."/>
        </authorList>
    </citation>
    <scope>NUCLEOTIDE SEQUENCE [LARGE SCALE GENOMIC DNA]</scope>
</reference>
<accession>A0ABN8Q2C9</accession>
<protein>
    <submittedName>
        <fullName evidence="1">Uncharacterized protein</fullName>
    </submittedName>
</protein>